<evidence type="ECO:0000256" key="1">
    <source>
        <dbReference type="SAM" id="SignalP"/>
    </source>
</evidence>
<proteinExistence type="predicted"/>
<accession>A0A8J5N9L7</accession>
<sequence length="151" mass="17442">MRVKRSSSSMVVLLLVLAASLATIVPDFEVKDHTLAEKSIKRQVKHLQEMGCQPIRQKFYVKDMLGPESKLHDYQLYPNVFSVKRCVNSFSYCGDTLGEETSSCLPVNGTVKKKQFKVYYSKDDKKQYSRMKLDIHRKCECHPQFPSHHKA</sequence>
<keyword evidence="1" id="KW-0732">Signal</keyword>
<dbReference type="Proteomes" id="UP000747542">
    <property type="component" value="Unassembled WGS sequence"/>
</dbReference>
<feature type="chain" id="PRO_5035255475" evidence="1">
    <location>
        <begin position="23"/>
        <end position="151"/>
    </location>
</feature>
<keyword evidence="3" id="KW-1185">Reference proteome</keyword>
<name>A0A8J5N9L7_HOMAM</name>
<dbReference type="AlphaFoldDB" id="A0A8J5N9L7"/>
<dbReference type="InterPro" id="IPR029034">
    <property type="entry name" value="Cystine-knot_cytokine"/>
</dbReference>
<protein>
    <submittedName>
        <fullName evidence="2">Putative PDGF/VEGF domain-containing protein 3</fullName>
    </submittedName>
</protein>
<dbReference type="EMBL" id="JAHLQT010005502">
    <property type="protein sequence ID" value="KAG7175572.1"/>
    <property type="molecule type" value="Genomic_DNA"/>
</dbReference>
<dbReference type="Gene3D" id="2.10.90.10">
    <property type="entry name" value="Cystine-knot cytokines"/>
    <property type="match status" value="1"/>
</dbReference>
<dbReference type="SUPFAM" id="SSF57501">
    <property type="entry name" value="Cystine-knot cytokines"/>
    <property type="match status" value="1"/>
</dbReference>
<reference evidence="2" key="1">
    <citation type="journal article" date="2021" name="Sci. Adv.">
        <title>The American lobster genome reveals insights on longevity, neural, and immune adaptations.</title>
        <authorList>
            <person name="Polinski J.M."/>
            <person name="Zimin A.V."/>
            <person name="Clark K.F."/>
            <person name="Kohn A.B."/>
            <person name="Sadowski N."/>
            <person name="Timp W."/>
            <person name="Ptitsyn A."/>
            <person name="Khanna P."/>
            <person name="Romanova D.Y."/>
            <person name="Williams P."/>
            <person name="Greenwood S.J."/>
            <person name="Moroz L.L."/>
            <person name="Walt D.R."/>
            <person name="Bodnar A.G."/>
        </authorList>
    </citation>
    <scope>NUCLEOTIDE SEQUENCE</scope>
    <source>
        <strain evidence="2">GMGI-L3</strain>
    </source>
</reference>
<evidence type="ECO:0000313" key="3">
    <source>
        <dbReference type="Proteomes" id="UP000747542"/>
    </source>
</evidence>
<feature type="signal peptide" evidence="1">
    <location>
        <begin position="1"/>
        <end position="22"/>
    </location>
</feature>
<comment type="caution">
    <text evidence="2">The sequence shown here is derived from an EMBL/GenBank/DDBJ whole genome shotgun (WGS) entry which is preliminary data.</text>
</comment>
<evidence type="ECO:0000313" key="2">
    <source>
        <dbReference type="EMBL" id="KAG7175572.1"/>
    </source>
</evidence>
<organism evidence="2 3">
    <name type="scientific">Homarus americanus</name>
    <name type="common">American lobster</name>
    <dbReference type="NCBI Taxonomy" id="6706"/>
    <lineage>
        <taxon>Eukaryota</taxon>
        <taxon>Metazoa</taxon>
        <taxon>Ecdysozoa</taxon>
        <taxon>Arthropoda</taxon>
        <taxon>Crustacea</taxon>
        <taxon>Multicrustacea</taxon>
        <taxon>Malacostraca</taxon>
        <taxon>Eumalacostraca</taxon>
        <taxon>Eucarida</taxon>
        <taxon>Decapoda</taxon>
        <taxon>Pleocyemata</taxon>
        <taxon>Astacidea</taxon>
        <taxon>Nephropoidea</taxon>
        <taxon>Nephropidae</taxon>
        <taxon>Homarus</taxon>
    </lineage>
</organism>
<gene>
    <name evidence="2" type="ORF">Hamer_G020273</name>
</gene>